<protein>
    <submittedName>
        <fullName evidence="1">Uncharacterized protein</fullName>
    </submittedName>
</protein>
<dbReference type="AlphaFoldDB" id="A0A0F9IQ16"/>
<proteinExistence type="predicted"/>
<accession>A0A0F9IQ16</accession>
<sequence length="64" mass="7238">MDIWVVVEVRTAVVVGSFTTWPRAMHAKEICERDGCPCFIYFTEVNSENVKLADSEEIVKDSEG</sequence>
<organism evidence="1">
    <name type="scientific">marine sediment metagenome</name>
    <dbReference type="NCBI Taxonomy" id="412755"/>
    <lineage>
        <taxon>unclassified sequences</taxon>
        <taxon>metagenomes</taxon>
        <taxon>ecological metagenomes</taxon>
    </lineage>
</organism>
<comment type="caution">
    <text evidence="1">The sequence shown here is derived from an EMBL/GenBank/DDBJ whole genome shotgun (WGS) entry which is preliminary data.</text>
</comment>
<reference evidence="1" key="1">
    <citation type="journal article" date="2015" name="Nature">
        <title>Complex archaea that bridge the gap between prokaryotes and eukaryotes.</title>
        <authorList>
            <person name="Spang A."/>
            <person name="Saw J.H."/>
            <person name="Jorgensen S.L."/>
            <person name="Zaremba-Niedzwiedzka K."/>
            <person name="Martijn J."/>
            <person name="Lind A.E."/>
            <person name="van Eijk R."/>
            <person name="Schleper C."/>
            <person name="Guy L."/>
            <person name="Ettema T.J."/>
        </authorList>
    </citation>
    <scope>NUCLEOTIDE SEQUENCE</scope>
</reference>
<gene>
    <name evidence="1" type="ORF">LCGC14_1552100</name>
</gene>
<name>A0A0F9IQ16_9ZZZZ</name>
<evidence type="ECO:0000313" key="1">
    <source>
        <dbReference type="EMBL" id="KKM55937.1"/>
    </source>
</evidence>
<dbReference type="EMBL" id="LAZR01011876">
    <property type="protein sequence ID" value="KKM55937.1"/>
    <property type="molecule type" value="Genomic_DNA"/>
</dbReference>